<feature type="transmembrane region" description="Helical" evidence="2">
    <location>
        <begin position="7"/>
        <end position="27"/>
    </location>
</feature>
<dbReference type="EMBL" id="CP045571">
    <property type="protein sequence ID" value="QFX95444.1"/>
    <property type="molecule type" value="Genomic_DNA"/>
</dbReference>
<feature type="transmembrane region" description="Helical" evidence="2">
    <location>
        <begin position="33"/>
        <end position="50"/>
    </location>
</feature>
<dbReference type="Gene3D" id="3.10.620.30">
    <property type="match status" value="1"/>
</dbReference>
<keyword evidence="2" id="KW-1133">Transmembrane helix</keyword>
<feature type="transmembrane region" description="Helical" evidence="2">
    <location>
        <begin position="133"/>
        <end position="151"/>
    </location>
</feature>
<protein>
    <submittedName>
        <fullName evidence="4">Transglutaminase</fullName>
    </submittedName>
</protein>
<evidence type="ECO:0000256" key="2">
    <source>
        <dbReference type="SAM" id="Phobius"/>
    </source>
</evidence>
<dbReference type="Pfam" id="PF11992">
    <property type="entry name" value="TgpA_N"/>
    <property type="match status" value="1"/>
</dbReference>
<evidence type="ECO:0000259" key="3">
    <source>
        <dbReference type="SMART" id="SM00460"/>
    </source>
</evidence>
<sequence>MRKATSLVSAQNVGPLLAALMGLLVLLALGHEVAIWAIVLWLSATGLGLYGSWKQHPLWFSGRLRLVGGLLFLLLAFVLSGWGNWLAIASQSVLVLLAVKALEMRSQRDFYQVAALVLLGMGLAAWLRVDVLLGIYLLITLYLALLGLLWQPLADAASARGSVALQGRDFRYMLVFSLAFMVFLLPMTGLFFLLLPRTPTPLWAWAPPQGSARSGFSPDLAPDQISRLAEDPAVAFRAQITPRPENPEQLYWVGAILWHDQGTTWEPDPPAEKLSTRDVQSDNPDQLPAGPLTRQEIVISPGDSSYLFALSSPRRWQIPLAHHELWDGVMQLQKPPSLPLRYVVWSGASRVLSLRSGVHQAALQVPATTPSAIVTLAKSLAGHTPNQTIEHLMHWFRGPSFHYSLKAPAAYPHGQTMADFLLHSHTGFCEYYAGGLALLLRLDGVPARVVTGYHGGEYNPVGHYWLVRQSMAHAWVQAWIAGKGWVRLDATPAAAATGLNSNGNSGAFAADEVPAAQRVWDWLQWEWINTVIDLTPAKQRSLWTSAGLQFLHFFQSSQTSSQKILHSPRHWSGFSAQQPAWRVIVGIFALLGLVLLWVWYRRRQATRNTNAHDYWRHRAIEALHGLGLKDARPGQESVFCGTLPFDSTLRNQLLQHYSLQRYGPHPDADGDAKLQAIIVQMRHNSSTGCD</sequence>
<dbReference type="PANTHER" id="PTHR42736">
    <property type="entry name" value="PROTEIN-GLUTAMINE GAMMA-GLUTAMYLTRANSFERASE"/>
    <property type="match status" value="1"/>
</dbReference>
<feature type="compositionally biased region" description="Basic and acidic residues" evidence="1">
    <location>
        <begin position="270"/>
        <end position="280"/>
    </location>
</feature>
<dbReference type="InterPro" id="IPR021878">
    <property type="entry name" value="TgpA_N"/>
</dbReference>
<dbReference type="InterPro" id="IPR002931">
    <property type="entry name" value="Transglutaminase-like"/>
</dbReference>
<keyword evidence="2" id="KW-0812">Transmembrane</keyword>
<accession>A0A5P9XP69</accession>
<dbReference type="PANTHER" id="PTHR42736:SF1">
    <property type="entry name" value="PROTEIN-GLUTAMINE GAMMA-GLUTAMYLTRANSFERASE"/>
    <property type="match status" value="1"/>
</dbReference>
<feature type="transmembrane region" description="Helical" evidence="2">
    <location>
        <begin position="172"/>
        <end position="195"/>
    </location>
</feature>
<feature type="domain" description="Transglutaminase-like" evidence="3">
    <location>
        <begin position="421"/>
        <end position="492"/>
    </location>
</feature>
<dbReference type="InterPro" id="IPR052901">
    <property type="entry name" value="Bact_TGase-like"/>
</dbReference>
<dbReference type="SUPFAM" id="SSF54001">
    <property type="entry name" value="Cysteine proteinases"/>
    <property type="match status" value="1"/>
</dbReference>
<gene>
    <name evidence="4" type="primary">tgpA</name>
    <name evidence="4" type="ORF">GCD22_01017</name>
</gene>
<evidence type="ECO:0000313" key="5">
    <source>
        <dbReference type="Proteomes" id="UP000363590"/>
    </source>
</evidence>
<evidence type="ECO:0000256" key="1">
    <source>
        <dbReference type="SAM" id="MobiDB-lite"/>
    </source>
</evidence>
<feature type="transmembrane region" description="Helical" evidence="2">
    <location>
        <begin position="580"/>
        <end position="600"/>
    </location>
</feature>
<dbReference type="SMART" id="SM00460">
    <property type="entry name" value="TGc"/>
    <property type="match status" value="1"/>
</dbReference>
<feature type="region of interest" description="Disordered" evidence="1">
    <location>
        <begin position="267"/>
        <end position="294"/>
    </location>
</feature>
<dbReference type="Pfam" id="PF01841">
    <property type="entry name" value="Transglut_core"/>
    <property type="match status" value="1"/>
</dbReference>
<dbReference type="AlphaFoldDB" id="A0A5P9XP69"/>
<dbReference type="KEGG" id="atx:GCD22_01017"/>
<organism evidence="4 5">
    <name type="scientific">Acidithiobacillus thiooxidans ATCC 19377</name>
    <dbReference type="NCBI Taxonomy" id="637390"/>
    <lineage>
        <taxon>Bacteria</taxon>
        <taxon>Pseudomonadati</taxon>
        <taxon>Pseudomonadota</taxon>
        <taxon>Acidithiobacillia</taxon>
        <taxon>Acidithiobacillales</taxon>
        <taxon>Acidithiobacillaceae</taxon>
        <taxon>Acidithiobacillus</taxon>
    </lineage>
</organism>
<keyword evidence="2" id="KW-0472">Membrane</keyword>
<dbReference type="Proteomes" id="UP000363590">
    <property type="component" value="Chromosome"/>
</dbReference>
<evidence type="ECO:0000313" key="4">
    <source>
        <dbReference type="EMBL" id="QFX95444.1"/>
    </source>
</evidence>
<reference evidence="4 5" key="1">
    <citation type="submission" date="2019-10" db="EMBL/GenBank/DDBJ databases">
        <authorList>
            <person name="Wang R."/>
        </authorList>
    </citation>
    <scope>NUCLEOTIDE SEQUENCE [LARGE SCALE GENOMIC DNA]</scope>
    <source>
        <strain evidence="4 5">ATCC 19377</strain>
    </source>
</reference>
<dbReference type="InterPro" id="IPR038765">
    <property type="entry name" value="Papain-like_cys_pep_sf"/>
</dbReference>
<feature type="transmembrane region" description="Helical" evidence="2">
    <location>
        <begin position="62"/>
        <end position="79"/>
    </location>
</feature>
<name>A0A5P9XP69_ACITH</name>
<proteinExistence type="predicted"/>